<keyword evidence="3 4" id="KW-0687">Ribonucleoprotein</keyword>
<comment type="caution">
    <text evidence="5">The sequence shown here is derived from an EMBL/GenBank/DDBJ whole genome shotgun (WGS) entry which is preliminary data.</text>
</comment>
<dbReference type="Pfam" id="PF00572">
    <property type="entry name" value="Ribosomal_L13"/>
    <property type="match status" value="1"/>
</dbReference>
<organism evidence="5 6">
    <name type="scientific">Blattamonas nauphoetae</name>
    <dbReference type="NCBI Taxonomy" id="2049346"/>
    <lineage>
        <taxon>Eukaryota</taxon>
        <taxon>Metamonada</taxon>
        <taxon>Preaxostyla</taxon>
        <taxon>Oxymonadida</taxon>
        <taxon>Blattamonas</taxon>
    </lineage>
</organism>
<keyword evidence="2 4" id="KW-0689">Ribosomal protein</keyword>
<name>A0ABQ9XWL5_9EUKA</name>
<reference evidence="5 6" key="1">
    <citation type="journal article" date="2022" name="bioRxiv">
        <title>Genomics of Preaxostyla Flagellates Illuminates Evolutionary Transitions and the Path Towards Mitochondrial Loss.</title>
        <authorList>
            <person name="Novak L.V.F."/>
            <person name="Treitli S.C."/>
            <person name="Pyrih J."/>
            <person name="Halakuc P."/>
            <person name="Pipaliya S.V."/>
            <person name="Vacek V."/>
            <person name="Brzon O."/>
            <person name="Soukal P."/>
            <person name="Eme L."/>
            <person name="Dacks J.B."/>
            <person name="Karnkowska A."/>
            <person name="Elias M."/>
            <person name="Hampl V."/>
        </authorList>
    </citation>
    <scope>NUCLEOTIDE SEQUENCE [LARGE SCALE GENOMIC DNA]</scope>
    <source>
        <strain evidence="5">NAU3</strain>
        <tissue evidence="5">Gut</tissue>
    </source>
</reference>
<evidence type="ECO:0000256" key="4">
    <source>
        <dbReference type="RuleBase" id="RU003877"/>
    </source>
</evidence>
<evidence type="ECO:0000256" key="2">
    <source>
        <dbReference type="ARBA" id="ARBA00022980"/>
    </source>
</evidence>
<dbReference type="NCBIfam" id="TIGR01077">
    <property type="entry name" value="L13_A_E"/>
    <property type="match status" value="1"/>
</dbReference>
<evidence type="ECO:0000313" key="5">
    <source>
        <dbReference type="EMBL" id="KAK2955875.1"/>
    </source>
</evidence>
<dbReference type="PANTHER" id="PTHR11545:SF3">
    <property type="entry name" value="LARGE RIBOSOMAL SUBUNIT PROTEIN UL13"/>
    <property type="match status" value="1"/>
</dbReference>
<gene>
    <name evidence="5" type="ORF">BLNAU_9226</name>
</gene>
<dbReference type="GO" id="GO:0005840">
    <property type="term" value="C:ribosome"/>
    <property type="evidence" value="ECO:0007669"/>
    <property type="project" value="UniProtKB-KW"/>
</dbReference>
<sequence>MKPVVVDCKGHLKGRLASVVAKQLLKGQKIVLVRCEETNVAGTFIRNKIIHMRYLNKTMRSNPRRGHRHQSAPSLMVFKAIRGMLPHKTTRGANALKNLRVYDGVPTEYEKVKKMVIPAALRVQNLRAGSKYIRLGDLAVQIGWKYGDVVSKLEKKRLARGAAFHSRRTKVAVKQAAIVKQHLDRVNGVKVNQKRVAKQAAWKANHKTTKA</sequence>
<comment type="similarity">
    <text evidence="1 4">Belongs to the universal ribosomal protein uL13 family.</text>
</comment>
<dbReference type="InterPro" id="IPR023563">
    <property type="entry name" value="Ribosomal_uL13_CS"/>
</dbReference>
<dbReference type="InterPro" id="IPR005822">
    <property type="entry name" value="Ribosomal_uL13"/>
</dbReference>
<dbReference type="Gene3D" id="3.90.1180.10">
    <property type="entry name" value="Ribosomal protein L13"/>
    <property type="match status" value="1"/>
</dbReference>
<dbReference type="PROSITE" id="PS00783">
    <property type="entry name" value="RIBOSOMAL_L13"/>
    <property type="match status" value="1"/>
</dbReference>
<dbReference type="SUPFAM" id="SSF52161">
    <property type="entry name" value="Ribosomal protein L13"/>
    <property type="match status" value="1"/>
</dbReference>
<dbReference type="CDD" id="cd00392">
    <property type="entry name" value="Ribosomal_L13"/>
    <property type="match status" value="1"/>
</dbReference>
<accession>A0ABQ9XWL5</accession>
<dbReference type="PANTHER" id="PTHR11545">
    <property type="entry name" value="RIBOSOMAL PROTEIN L13"/>
    <property type="match status" value="1"/>
</dbReference>
<evidence type="ECO:0000313" key="6">
    <source>
        <dbReference type="Proteomes" id="UP001281761"/>
    </source>
</evidence>
<evidence type="ECO:0000256" key="1">
    <source>
        <dbReference type="ARBA" id="ARBA00006227"/>
    </source>
</evidence>
<dbReference type="Proteomes" id="UP001281761">
    <property type="component" value="Unassembled WGS sequence"/>
</dbReference>
<protein>
    <submittedName>
        <fullName evidence="5">60S ribosomal protein L16</fullName>
    </submittedName>
</protein>
<proteinExistence type="inferred from homology"/>
<dbReference type="HAMAP" id="MF_01366">
    <property type="entry name" value="Ribosomal_uL13"/>
    <property type="match status" value="1"/>
</dbReference>
<evidence type="ECO:0000256" key="3">
    <source>
        <dbReference type="ARBA" id="ARBA00023274"/>
    </source>
</evidence>
<dbReference type="EMBL" id="JARBJD010000062">
    <property type="protein sequence ID" value="KAK2955875.1"/>
    <property type="molecule type" value="Genomic_DNA"/>
</dbReference>
<dbReference type="InterPro" id="IPR036899">
    <property type="entry name" value="Ribosomal_uL13_sf"/>
</dbReference>
<keyword evidence="6" id="KW-1185">Reference proteome</keyword>
<dbReference type="InterPro" id="IPR005755">
    <property type="entry name" value="Ribosomal_uL13_euk/arc"/>
</dbReference>